<proteinExistence type="predicted"/>
<reference evidence="1 2" key="1">
    <citation type="submission" date="2023-01" db="EMBL/GenBank/DDBJ databases">
        <title>Analysis of 21 Apiospora genomes using comparative genomics revels a genus with tremendous synthesis potential of carbohydrate active enzymes and secondary metabolites.</title>
        <authorList>
            <person name="Sorensen T."/>
        </authorList>
    </citation>
    <scope>NUCLEOTIDE SEQUENCE [LARGE SCALE GENOMIC DNA]</scope>
    <source>
        <strain evidence="1 2">CBS 117206</strain>
    </source>
</reference>
<dbReference type="AlphaFoldDB" id="A0AAW0QS68"/>
<gene>
    <name evidence="1" type="ORF">PG999_007777</name>
</gene>
<evidence type="ECO:0000313" key="2">
    <source>
        <dbReference type="Proteomes" id="UP001392437"/>
    </source>
</evidence>
<accession>A0AAW0QS68</accession>
<organism evidence="1 2">
    <name type="scientific">Apiospora kogelbergensis</name>
    <dbReference type="NCBI Taxonomy" id="1337665"/>
    <lineage>
        <taxon>Eukaryota</taxon>
        <taxon>Fungi</taxon>
        <taxon>Dikarya</taxon>
        <taxon>Ascomycota</taxon>
        <taxon>Pezizomycotina</taxon>
        <taxon>Sordariomycetes</taxon>
        <taxon>Xylariomycetidae</taxon>
        <taxon>Amphisphaeriales</taxon>
        <taxon>Apiosporaceae</taxon>
        <taxon>Apiospora</taxon>
    </lineage>
</organism>
<protein>
    <submittedName>
        <fullName evidence="1">Uncharacterized protein</fullName>
    </submittedName>
</protein>
<dbReference type="Proteomes" id="UP001392437">
    <property type="component" value="Unassembled WGS sequence"/>
</dbReference>
<name>A0AAW0QS68_9PEZI</name>
<dbReference type="InterPro" id="IPR029058">
    <property type="entry name" value="AB_hydrolase_fold"/>
</dbReference>
<evidence type="ECO:0000313" key="1">
    <source>
        <dbReference type="EMBL" id="KAK8109640.1"/>
    </source>
</evidence>
<sequence length="76" mass="8675">MPTCSHIPGVFASKTSGATPSIQIWHGVRDINSPIAMVRYMAHRLPHCDLHELESENHFTILKHLEMMLSKLVKRQ</sequence>
<keyword evidence="2" id="KW-1185">Reference proteome</keyword>
<comment type="caution">
    <text evidence="1">The sequence shown here is derived from an EMBL/GenBank/DDBJ whole genome shotgun (WGS) entry which is preliminary data.</text>
</comment>
<dbReference type="SUPFAM" id="SSF53474">
    <property type="entry name" value="alpha/beta-Hydrolases"/>
    <property type="match status" value="1"/>
</dbReference>
<dbReference type="EMBL" id="JAQQWP010000007">
    <property type="protein sequence ID" value="KAK8109640.1"/>
    <property type="molecule type" value="Genomic_DNA"/>
</dbReference>
<dbReference type="Gene3D" id="3.40.50.1820">
    <property type="entry name" value="alpha/beta hydrolase"/>
    <property type="match status" value="1"/>
</dbReference>